<keyword evidence="5" id="KW-1185">Reference proteome</keyword>
<feature type="signal peptide" evidence="1">
    <location>
        <begin position="1"/>
        <end position="21"/>
    </location>
</feature>
<dbReference type="InterPro" id="IPR021860">
    <property type="entry name" value="Peptidase_S12_Pab87-rel_C"/>
</dbReference>
<protein>
    <submittedName>
        <fullName evidence="4">Serine hydrolase</fullName>
    </submittedName>
</protein>
<accession>A0ABS1KRT5</accession>
<evidence type="ECO:0000256" key="1">
    <source>
        <dbReference type="SAM" id="SignalP"/>
    </source>
</evidence>
<sequence>MNLRTIIIMTAILLAAVPTVAQKKNDAALVKKVAAFDAYIQKTQRDWGIPGLSVAVVKDGNVVLAKGYGVRTLGSPEPVDAQTLFACASTTKAMTAALMAMLVDEGKLNWNDPVEKHLPEFKLYDPYMTREITLRDLLVHDTGVGNADFLWGIMDINSNEVLKKMRDVKPSYSMRSSFIYQNIFYLAAGKVIEKTTGQTWDQVITERIFKPLGMTRTVPLSKLATDKNKTAAHWSINGEVTLIDHSDADQIAPAGAVWSCASDMAKWMQVMLDSSKYNGGRLLSPQSWTEMFKPQVIVPEGEFYPSQQLTKPHWTTYGLGWFQQDYKGRKMNFHTGSLDGATALAAQLPDENLGIYIFGNLDHAEARHALVYKAFDHFALGGTRDWSAEFTTLYAPLREEQDKATRDFESKRVANTHPSQDLDAFAGKYTDPLYGECEVTRQGNTLVVDVNHSLKVTAEHWHYDTFRGLYNRHWYGNAVIVFSTDATGTISNVNFDGFEFSRPAKP</sequence>
<dbReference type="PANTHER" id="PTHR46825">
    <property type="entry name" value="D-ALANYL-D-ALANINE-CARBOXYPEPTIDASE/ENDOPEPTIDASE AMPH"/>
    <property type="match status" value="1"/>
</dbReference>
<proteinExistence type="predicted"/>
<evidence type="ECO:0000313" key="5">
    <source>
        <dbReference type="Proteomes" id="UP000613030"/>
    </source>
</evidence>
<gene>
    <name evidence="4" type="ORF">JI741_13145</name>
</gene>
<keyword evidence="4" id="KW-0378">Hydrolase</keyword>
<dbReference type="Proteomes" id="UP000613030">
    <property type="component" value="Unassembled WGS sequence"/>
</dbReference>
<evidence type="ECO:0000313" key="4">
    <source>
        <dbReference type="EMBL" id="MBL0742169.1"/>
    </source>
</evidence>
<dbReference type="Pfam" id="PF11954">
    <property type="entry name" value="DUF3471"/>
    <property type="match status" value="1"/>
</dbReference>
<keyword evidence="1" id="KW-0732">Signal</keyword>
<dbReference type="InterPro" id="IPR050491">
    <property type="entry name" value="AmpC-like"/>
</dbReference>
<feature type="domain" description="Peptidase S12 Pab87-related C-terminal" evidence="3">
    <location>
        <begin position="412"/>
        <end position="500"/>
    </location>
</feature>
<evidence type="ECO:0000259" key="2">
    <source>
        <dbReference type="Pfam" id="PF00144"/>
    </source>
</evidence>
<dbReference type="InterPro" id="IPR001466">
    <property type="entry name" value="Beta-lactam-related"/>
</dbReference>
<comment type="caution">
    <text evidence="4">The sequence shown here is derived from an EMBL/GenBank/DDBJ whole genome shotgun (WGS) entry which is preliminary data.</text>
</comment>
<evidence type="ECO:0000259" key="3">
    <source>
        <dbReference type="Pfam" id="PF11954"/>
    </source>
</evidence>
<organism evidence="4 5">
    <name type="scientific">Chryseolinea lacunae</name>
    <dbReference type="NCBI Taxonomy" id="2801331"/>
    <lineage>
        <taxon>Bacteria</taxon>
        <taxon>Pseudomonadati</taxon>
        <taxon>Bacteroidota</taxon>
        <taxon>Cytophagia</taxon>
        <taxon>Cytophagales</taxon>
        <taxon>Fulvivirgaceae</taxon>
        <taxon>Chryseolinea</taxon>
    </lineage>
</organism>
<dbReference type="Pfam" id="PF00144">
    <property type="entry name" value="Beta-lactamase"/>
    <property type="match status" value="1"/>
</dbReference>
<name>A0ABS1KRT5_9BACT</name>
<dbReference type="PANTHER" id="PTHR46825:SF15">
    <property type="entry name" value="BETA-LACTAMASE-RELATED DOMAIN-CONTAINING PROTEIN"/>
    <property type="match status" value="1"/>
</dbReference>
<dbReference type="RefSeq" id="WP_202010115.1">
    <property type="nucleotide sequence ID" value="NZ_JAERRB010000004.1"/>
</dbReference>
<dbReference type="EMBL" id="JAERRB010000004">
    <property type="protein sequence ID" value="MBL0742169.1"/>
    <property type="molecule type" value="Genomic_DNA"/>
</dbReference>
<dbReference type="Gene3D" id="2.40.128.600">
    <property type="match status" value="1"/>
</dbReference>
<feature type="chain" id="PRO_5045991421" evidence="1">
    <location>
        <begin position="22"/>
        <end position="506"/>
    </location>
</feature>
<reference evidence="4 5" key="1">
    <citation type="submission" date="2021-01" db="EMBL/GenBank/DDBJ databases">
        <title>Chryseolinea sp. Jin1 Genome sequencing and assembly.</title>
        <authorList>
            <person name="Kim I."/>
        </authorList>
    </citation>
    <scope>NUCLEOTIDE SEQUENCE [LARGE SCALE GENOMIC DNA]</scope>
    <source>
        <strain evidence="4 5">Jin1</strain>
    </source>
</reference>
<feature type="domain" description="Beta-lactamase-related" evidence="2">
    <location>
        <begin position="36"/>
        <end position="367"/>
    </location>
</feature>
<dbReference type="SUPFAM" id="SSF56601">
    <property type="entry name" value="beta-lactamase/transpeptidase-like"/>
    <property type="match status" value="1"/>
</dbReference>
<dbReference type="InterPro" id="IPR012338">
    <property type="entry name" value="Beta-lactam/transpept-like"/>
</dbReference>
<dbReference type="Gene3D" id="3.40.710.10">
    <property type="entry name" value="DD-peptidase/beta-lactamase superfamily"/>
    <property type="match status" value="1"/>
</dbReference>
<dbReference type="GO" id="GO:0016787">
    <property type="term" value="F:hydrolase activity"/>
    <property type="evidence" value="ECO:0007669"/>
    <property type="project" value="UniProtKB-KW"/>
</dbReference>